<proteinExistence type="predicted"/>
<feature type="region of interest" description="Disordered" evidence="1">
    <location>
        <begin position="44"/>
        <end position="68"/>
    </location>
</feature>
<protein>
    <submittedName>
        <fullName evidence="3">Uncharacterized protein</fullName>
    </submittedName>
</protein>
<feature type="transmembrane region" description="Helical" evidence="2">
    <location>
        <begin position="14"/>
        <end position="34"/>
    </location>
</feature>
<evidence type="ECO:0000313" key="3">
    <source>
        <dbReference type="EMBL" id="SDC76519.1"/>
    </source>
</evidence>
<gene>
    <name evidence="3" type="ORF">SAMN05192589_103174</name>
</gene>
<dbReference type="EMBL" id="FMZC01000003">
    <property type="protein sequence ID" value="SDC76519.1"/>
    <property type="molecule type" value="Genomic_DNA"/>
</dbReference>
<organism evidence="3 4">
    <name type="scientific">Paracidovorax valerianellae</name>
    <dbReference type="NCBI Taxonomy" id="187868"/>
    <lineage>
        <taxon>Bacteria</taxon>
        <taxon>Pseudomonadati</taxon>
        <taxon>Pseudomonadota</taxon>
        <taxon>Betaproteobacteria</taxon>
        <taxon>Burkholderiales</taxon>
        <taxon>Comamonadaceae</taxon>
        <taxon>Paracidovorax</taxon>
    </lineage>
</organism>
<keyword evidence="4" id="KW-1185">Reference proteome</keyword>
<keyword evidence="2" id="KW-0812">Transmembrane</keyword>
<dbReference type="RefSeq" id="WP_092741390.1">
    <property type="nucleotide sequence ID" value="NZ_FMZC01000003.1"/>
</dbReference>
<keyword evidence="2" id="KW-0472">Membrane</keyword>
<accession>A0A1G6P8V7</accession>
<feature type="compositionally biased region" description="Basic and acidic residues" evidence="1">
    <location>
        <begin position="59"/>
        <end position="68"/>
    </location>
</feature>
<evidence type="ECO:0000313" key="4">
    <source>
        <dbReference type="Proteomes" id="UP000198781"/>
    </source>
</evidence>
<dbReference type="OrthoDB" id="9815809at2"/>
<reference evidence="3 4" key="1">
    <citation type="submission" date="2016-10" db="EMBL/GenBank/DDBJ databases">
        <authorList>
            <person name="de Groot N.N."/>
        </authorList>
    </citation>
    <scope>NUCLEOTIDE SEQUENCE [LARGE SCALE GENOMIC DNA]</scope>
    <source>
        <strain evidence="3 4">DSM 16619</strain>
    </source>
</reference>
<name>A0A1G6P8V7_9BURK</name>
<evidence type="ECO:0000256" key="1">
    <source>
        <dbReference type="SAM" id="MobiDB-lite"/>
    </source>
</evidence>
<sequence>MQDDNDGSNWTDHAIGIAGVIWIVLLGVMIWGMLKAVWTSLQETSSGSTIGMTCGAASKSERTEHDKR</sequence>
<dbReference type="AlphaFoldDB" id="A0A1G6P8V7"/>
<evidence type="ECO:0000256" key="2">
    <source>
        <dbReference type="SAM" id="Phobius"/>
    </source>
</evidence>
<keyword evidence="2" id="KW-1133">Transmembrane helix</keyword>
<dbReference type="Proteomes" id="UP000198781">
    <property type="component" value="Unassembled WGS sequence"/>
</dbReference>
<dbReference type="STRING" id="187868.SAMN05192589_103174"/>